<dbReference type="Proteomes" id="UP001055072">
    <property type="component" value="Unassembled WGS sequence"/>
</dbReference>
<dbReference type="EMBL" id="MU274914">
    <property type="protein sequence ID" value="KAI0088241.1"/>
    <property type="molecule type" value="Genomic_DNA"/>
</dbReference>
<evidence type="ECO:0000313" key="1">
    <source>
        <dbReference type="EMBL" id="KAI0088241.1"/>
    </source>
</evidence>
<evidence type="ECO:0000313" key="2">
    <source>
        <dbReference type="Proteomes" id="UP001055072"/>
    </source>
</evidence>
<name>A0ACB8U211_9APHY</name>
<accession>A0ACB8U211</accession>
<comment type="caution">
    <text evidence="1">The sequence shown here is derived from an EMBL/GenBank/DDBJ whole genome shotgun (WGS) entry which is preliminary data.</text>
</comment>
<protein>
    <submittedName>
        <fullName evidence="1">Uncharacterized protein</fullName>
    </submittedName>
</protein>
<reference evidence="1" key="1">
    <citation type="journal article" date="2021" name="Environ. Microbiol.">
        <title>Gene family expansions and transcriptome signatures uncover fungal adaptations to wood decay.</title>
        <authorList>
            <person name="Hage H."/>
            <person name="Miyauchi S."/>
            <person name="Viragh M."/>
            <person name="Drula E."/>
            <person name="Min B."/>
            <person name="Chaduli D."/>
            <person name="Navarro D."/>
            <person name="Favel A."/>
            <person name="Norest M."/>
            <person name="Lesage-Meessen L."/>
            <person name="Balint B."/>
            <person name="Merenyi Z."/>
            <person name="de Eugenio L."/>
            <person name="Morin E."/>
            <person name="Martinez A.T."/>
            <person name="Baldrian P."/>
            <person name="Stursova M."/>
            <person name="Martinez M.J."/>
            <person name="Novotny C."/>
            <person name="Magnuson J.K."/>
            <person name="Spatafora J.W."/>
            <person name="Maurice S."/>
            <person name="Pangilinan J."/>
            <person name="Andreopoulos W."/>
            <person name="LaButti K."/>
            <person name="Hundley H."/>
            <person name="Na H."/>
            <person name="Kuo A."/>
            <person name="Barry K."/>
            <person name="Lipzen A."/>
            <person name="Henrissat B."/>
            <person name="Riley R."/>
            <person name="Ahrendt S."/>
            <person name="Nagy L.G."/>
            <person name="Grigoriev I.V."/>
            <person name="Martin F."/>
            <person name="Rosso M.N."/>
        </authorList>
    </citation>
    <scope>NUCLEOTIDE SEQUENCE</scope>
    <source>
        <strain evidence="1">CBS 384.51</strain>
    </source>
</reference>
<keyword evidence="2" id="KW-1185">Reference proteome</keyword>
<sequence>MGAQLESDQGFVERTATATRELADWFDAKYARPSMSFTQQAWLTRPVLTTFLIILTALSAIPILLFLMLAIMVSITFIAIGLGIAIVSAAAVITFTGALLVCLLIFLVFVAIGLTGFTLATLFSYRYLASVRTNGIREGTTQWVQETRGQLSGTPVQPQSDGAIYKNGICSVKSPSSEIDDSTAIDQE</sequence>
<organism evidence="1 2">
    <name type="scientific">Irpex rosettiformis</name>
    <dbReference type="NCBI Taxonomy" id="378272"/>
    <lineage>
        <taxon>Eukaryota</taxon>
        <taxon>Fungi</taxon>
        <taxon>Dikarya</taxon>
        <taxon>Basidiomycota</taxon>
        <taxon>Agaricomycotina</taxon>
        <taxon>Agaricomycetes</taxon>
        <taxon>Polyporales</taxon>
        <taxon>Irpicaceae</taxon>
        <taxon>Irpex</taxon>
    </lineage>
</organism>
<proteinExistence type="predicted"/>
<gene>
    <name evidence="1" type="ORF">BDY19DRAFT_186714</name>
</gene>